<dbReference type="AlphaFoldDB" id="A0A8J8ME21"/>
<feature type="coiled-coil region" evidence="1">
    <location>
        <begin position="351"/>
        <end position="413"/>
    </location>
</feature>
<protein>
    <submittedName>
        <fullName evidence="2">Uncharacterized protein</fullName>
    </submittedName>
</protein>
<reference evidence="2 3" key="1">
    <citation type="submission" date="2020-07" db="EMBL/GenBank/DDBJ databases">
        <title>Vallitalea guaymasensis genome.</title>
        <authorList>
            <person name="Postec A."/>
        </authorList>
    </citation>
    <scope>NUCLEOTIDE SEQUENCE [LARGE SCALE GENOMIC DNA]</scope>
    <source>
        <strain evidence="2 3">Ra1766G1</strain>
    </source>
</reference>
<gene>
    <name evidence="2" type="ORF">HYG85_20810</name>
</gene>
<keyword evidence="3" id="KW-1185">Reference proteome</keyword>
<sequence length="502" mass="58634">MPYLLSKNNASNLLIDKTGESIYYRRYPIKYNQRAVVIAKSTNNEYSASLDDFNNIHVIYKNSTNSLIHLYEKNNKFEFTNLMDDFDNTYQISNIRYLYHQKNYLFYCAYNPFEKTSDLIFHAFKQNEKTEPQSLFSVPSLSSPYECFISNNIIYLLCQILNDKGSYELNLYKYNILSTNWEEFETITDSISPFMDYSLCLCDDKVCVTYVERGSTNTIYFIKKDDKWSDPIKVYSTTETISPIIFIYNNIVWINFKEANKLMYSLSCNNGTTFTEPKLCSAQNPEARHFYFYGYNNNSLSGNKFFGYIYKYPILAVLSQVDTDNILLSSQTNLEIKSIIGNFTSNEMYNIAALKNELDEQKEVQQNITKQYDNLAKMAKELQTQAKMWKSKTSQAEQEIKKLKKKLRKAYIASENKQTKTPQIDDAKKEQVKEEHVKEKHAKVIPDQNIDIKIPELIKQIKEIENKTKNSAKNIIAEDKIEILINENVDKKSNTDSNILNE</sequence>
<organism evidence="2 3">
    <name type="scientific">Vallitalea guaymasensis</name>
    <dbReference type="NCBI Taxonomy" id="1185412"/>
    <lineage>
        <taxon>Bacteria</taxon>
        <taxon>Bacillati</taxon>
        <taxon>Bacillota</taxon>
        <taxon>Clostridia</taxon>
        <taxon>Lachnospirales</taxon>
        <taxon>Vallitaleaceae</taxon>
        <taxon>Vallitalea</taxon>
    </lineage>
</organism>
<evidence type="ECO:0000313" key="2">
    <source>
        <dbReference type="EMBL" id="QUH31231.1"/>
    </source>
</evidence>
<dbReference type="EMBL" id="CP058561">
    <property type="protein sequence ID" value="QUH31231.1"/>
    <property type="molecule type" value="Genomic_DNA"/>
</dbReference>
<dbReference type="Proteomes" id="UP000677305">
    <property type="component" value="Chromosome"/>
</dbReference>
<evidence type="ECO:0000313" key="3">
    <source>
        <dbReference type="Proteomes" id="UP000677305"/>
    </source>
</evidence>
<proteinExistence type="predicted"/>
<evidence type="ECO:0000256" key="1">
    <source>
        <dbReference type="SAM" id="Coils"/>
    </source>
</evidence>
<dbReference type="KEGG" id="vgu:HYG85_20810"/>
<dbReference type="RefSeq" id="WP_212691298.1">
    <property type="nucleotide sequence ID" value="NZ_CP058561.1"/>
</dbReference>
<accession>A0A8J8ME21</accession>
<keyword evidence="1" id="KW-0175">Coiled coil</keyword>
<name>A0A8J8ME21_9FIRM</name>